<keyword evidence="3" id="KW-1185">Reference proteome</keyword>
<organism evidence="2 3">
    <name type="scientific">Limnoglobus roseus</name>
    <dbReference type="NCBI Taxonomy" id="2598579"/>
    <lineage>
        <taxon>Bacteria</taxon>
        <taxon>Pseudomonadati</taxon>
        <taxon>Planctomycetota</taxon>
        <taxon>Planctomycetia</taxon>
        <taxon>Gemmatales</taxon>
        <taxon>Gemmataceae</taxon>
        <taxon>Limnoglobus</taxon>
    </lineage>
</organism>
<accession>A0A5C1A6E3</accession>
<protein>
    <recommendedName>
        <fullName evidence="4">Mitochondrial cytochrome c oxidase subunit VIc/VIIs domain-containing protein</fullName>
    </recommendedName>
</protein>
<evidence type="ECO:0000256" key="1">
    <source>
        <dbReference type="SAM" id="Phobius"/>
    </source>
</evidence>
<dbReference type="KEGG" id="lrs:PX52LOC_01706"/>
<evidence type="ECO:0008006" key="4">
    <source>
        <dbReference type="Google" id="ProtNLM"/>
    </source>
</evidence>
<dbReference type="RefSeq" id="WP_149109672.1">
    <property type="nucleotide sequence ID" value="NZ_CP042425.1"/>
</dbReference>
<reference evidence="3" key="1">
    <citation type="submission" date="2019-08" db="EMBL/GenBank/DDBJ databases">
        <title>Limnoglobus roseus gen. nov., sp. nov., a novel freshwater planctomycete with a giant genome from the family Gemmataceae.</title>
        <authorList>
            <person name="Kulichevskaya I.S."/>
            <person name="Naumoff D.G."/>
            <person name="Miroshnikov K."/>
            <person name="Ivanova A."/>
            <person name="Philippov D.A."/>
            <person name="Hakobyan A."/>
            <person name="Rijpstra I.C."/>
            <person name="Sinninghe Damste J.S."/>
            <person name="Liesack W."/>
            <person name="Dedysh S.N."/>
        </authorList>
    </citation>
    <scope>NUCLEOTIDE SEQUENCE [LARGE SCALE GENOMIC DNA]</scope>
    <source>
        <strain evidence="3">PX52</strain>
    </source>
</reference>
<sequence length="78" mass="8976">MNAPLHSLSMHANHMARHTDNERMQTILQYVGVGSVIMMGAAATVHLFRDLFKPAPEPYPRHKYREMMDELNDKGRGR</sequence>
<dbReference type="AlphaFoldDB" id="A0A5C1A6E3"/>
<feature type="transmembrane region" description="Helical" evidence="1">
    <location>
        <begin position="27"/>
        <end position="48"/>
    </location>
</feature>
<name>A0A5C1A6E3_9BACT</name>
<keyword evidence="1" id="KW-0472">Membrane</keyword>
<dbReference type="EMBL" id="CP042425">
    <property type="protein sequence ID" value="QEL14809.1"/>
    <property type="molecule type" value="Genomic_DNA"/>
</dbReference>
<gene>
    <name evidence="2" type="ORF">PX52LOC_01706</name>
</gene>
<proteinExistence type="predicted"/>
<keyword evidence="1" id="KW-0812">Transmembrane</keyword>
<evidence type="ECO:0000313" key="3">
    <source>
        <dbReference type="Proteomes" id="UP000324974"/>
    </source>
</evidence>
<keyword evidence="1" id="KW-1133">Transmembrane helix</keyword>
<dbReference type="Proteomes" id="UP000324974">
    <property type="component" value="Chromosome"/>
</dbReference>
<evidence type="ECO:0000313" key="2">
    <source>
        <dbReference type="EMBL" id="QEL14809.1"/>
    </source>
</evidence>